<evidence type="ECO:0000313" key="1">
    <source>
        <dbReference type="EMBL" id="KAI8549318.1"/>
    </source>
</evidence>
<protein>
    <submittedName>
        <fullName evidence="1">Uncharacterized protein</fullName>
    </submittedName>
</protein>
<sequence>MQGYVGGDKDEVRILPMLFCSSHVGVWVVARTGALSNFVNCCNLRDSLTFVSVPVIVVHSKLQLCSWSIHLRFLLTLTLWLGTDGCSDVVGIQGIVRLWAGNHDSFGVACGLPCTYLLCLVWVGIQVVQHSSENVFELIGLWMVVAELELVVVSMAPEAEIQSQVKGASEGALTV</sequence>
<accession>A0ACC0N7N5</accession>
<organism evidence="1 2">
    <name type="scientific">Rhododendron molle</name>
    <name type="common">Chinese azalea</name>
    <name type="synonym">Azalea mollis</name>
    <dbReference type="NCBI Taxonomy" id="49168"/>
    <lineage>
        <taxon>Eukaryota</taxon>
        <taxon>Viridiplantae</taxon>
        <taxon>Streptophyta</taxon>
        <taxon>Embryophyta</taxon>
        <taxon>Tracheophyta</taxon>
        <taxon>Spermatophyta</taxon>
        <taxon>Magnoliopsida</taxon>
        <taxon>eudicotyledons</taxon>
        <taxon>Gunneridae</taxon>
        <taxon>Pentapetalae</taxon>
        <taxon>asterids</taxon>
        <taxon>Ericales</taxon>
        <taxon>Ericaceae</taxon>
        <taxon>Ericoideae</taxon>
        <taxon>Rhodoreae</taxon>
        <taxon>Rhododendron</taxon>
    </lineage>
</organism>
<dbReference type="Proteomes" id="UP001062846">
    <property type="component" value="Chromosome 6"/>
</dbReference>
<evidence type="ECO:0000313" key="2">
    <source>
        <dbReference type="Proteomes" id="UP001062846"/>
    </source>
</evidence>
<comment type="caution">
    <text evidence="1">The sequence shown here is derived from an EMBL/GenBank/DDBJ whole genome shotgun (WGS) entry which is preliminary data.</text>
</comment>
<proteinExistence type="predicted"/>
<gene>
    <name evidence="1" type="ORF">RHMOL_Rhmol06G0016300</name>
</gene>
<reference evidence="1" key="1">
    <citation type="submission" date="2022-02" db="EMBL/GenBank/DDBJ databases">
        <title>Plant Genome Project.</title>
        <authorList>
            <person name="Zhang R.-G."/>
        </authorList>
    </citation>
    <scope>NUCLEOTIDE SEQUENCE</scope>
    <source>
        <strain evidence="1">AT1</strain>
    </source>
</reference>
<name>A0ACC0N7N5_RHOML</name>
<keyword evidence="2" id="KW-1185">Reference proteome</keyword>
<dbReference type="EMBL" id="CM046393">
    <property type="protein sequence ID" value="KAI8549318.1"/>
    <property type="molecule type" value="Genomic_DNA"/>
</dbReference>